<gene>
    <name evidence="2" type="ORF">HCN56_11735</name>
</gene>
<keyword evidence="1" id="KW-0175">Coiled coil</keyword>
<keyword evidence="3" id="KW-1185">Reference proteome</keyword>
<evidence type="ECO:0000313" key="2">
    <source>
        <dbReference type="EMBL" id="NJQ06236.1"/>
    </source>
</evidence>
<dbReference type="AlphaFoldDB" id="A0A7X6HZ39"/>
<name>A0A7X6HZ39_9ACTN</name>
<dbReference type="Proteomes" id="UP000578686">
    <property type="component" value="Unassembled WGS sequence"/>
</dbReference>
<dbReference type="RefSeq" id="WP_167970128.1">
    <property type="nucleotide sequence ID" value="NZ_BHZG01000428.1"/>
</dbReference>
<accession>A0A7X6HZ39</accession>
<organism evidence="2 3">
    <name type="scientific">Streptomyces lonarensis</name>
    <dbReference type="NCBI Taxonomy" id="700599"/>
    <lineage>
        <taxon>Bacteria</taxon>
        <taxon>Bacillati</taxon>
        <taxon>Actinomycetota</taxon>
        <taxon>Actinomycetes</taxon>
        <taxon>Kitasatosporales</taxon>
        <taxon>Streptomycetaceae</taxon>
        <taxon>Streptomyces</taxon>
    </lineage>
</organism>
<protein>
    <submittedName>
        <fullName evidence="2">Gas vesicle protein</fullName>
    </submittedName>
</protein>
<comment type="caution">
    <text evidence="2">The sequence shown here is derived from an EMBL/GenBank/DDBJ whole genome shotgun (WGS) entry which is preliminary data.</text>
</comment>
<dbReference type="Pfam" id="PF05120">
    <property type="entry name" value="GvpG"/>
    <property type="match status" value="1"/>
</dbReference>
<sequence>MGLLSEVLLLPLAPLRGSVWVLDQVVRVAEDEYYDPAPVRAELRRLEQELVAGRMTEEEFEEQEDLLLDRLEQLEEMQRARRRG</sequence>
<dbReference type="EMBL" id="JAAVJD010000072">
    <property type="protein sequence ID" value="NJQ06236.1"/>
    <property type="molecule type" value="Genomic_DNA"/>
</dbReference>
<proteinExistence type="predicted"/>
<evidence type="ECO:0000256" key="1">
    <source>
        <dbReference type="SAM" id="Coils"/>
    </source>
</evidence>
<dbReference type="InterPro" id="IPR007804">
    <property type="entry name" value="GvpG"/>
</dbReference>
<reference evidence="2 3" key="1">
    <citation type="submission" date="2020-03" db="EMBL/GenBank/DDBJ databases">
        <title>Draft genome of Streptomyces sp. ventii, isolated from the Axial Seamount in the Pacific Ocean, and resequencing of the two type strains Streptomyces lonarensis strain NCL 716 and Streptomyces bohaiensis strain 11A07.</title>
        <authorList>
            <person name="Loughran R.M."/>
            <person name="Pfannmuller K.M."/>
            <person name="Wasson B.J."/>
            <person name="Deadmond M.C."/>
            <person name="Paddock B.E."/>
            <person name="Koyack M.J."/>
            <person name="Gallegos D.A."/>
            <person name="Mitchell E.A."/>
            <person name="Ushijima B."/>
            <person name="Saw J.H."/>
            <person name="Mcphail K.L."/>
            <person name="Videau P."/>
        </authorList>
    </citation>
    <scope>NUCLEOTIDE SEQUENCE [LARGE SCALE GENOMIC DNA]</scope>
    <source>
        <strain evidence="2 3">NCL716</strain>
    </source>
</reference>
<evidence type="ECO:0000313" key="3">
    <source>
        <dbReference type="Proteomes" id="UP000578686"/>
    </source>
</evidence>
<feature type="coiled-coil region" evidence="1">
    <location>
        <begin position="43"/>
        <end position="77"/>
    </location>
</feature>